<proteinExistence type="predicted"/>
<evidence type="ECO:0000313" key="1">
    <source>
        <dbReference type="EMBL" id="KAF2595665.1"/>
    </source>
</evidence>
<organism evidence="1 2">
    <name type="scientific">Brassica cretica</name>
    <name type="common">Mustard</name>
    <dbReference type="NCBI Taxonomy" id="69181"/>
    <lineage>
        <taxon>Eukaryota</taxon>
        <taxon>Viridiplantae</taxon>
        <taxon>Streptophyta</taxon>
        <taxon>Embryophyta</taxon>
        <taxon>Tracheophyta</taxon>
        <taxon>Spermatophyta</taxon>
        <taxon>Magnoliopsida</taxon>
        <taxon>eudicotyledons</taxon>
        <taxon>Gunneridae</taxon>
        <taxon>Pentapetalae</taxon>
        <taxon>rosids</taxon>
        <taxon>malvids</taxon>
        <taxon>Brassicales</taxon>
        <taxon>Brassicaceae</taxon>
        <taxon>Brassiceae</taxon>
        <taxon>Brassica</taxon>
    </lineage>
</organism>
<gene>
    <name evidence="1" type="ORF">F2Q68_00008470</name>
</gene>
<dbReference type="EMBL" id="QGKW02000717">
    <property type="protein sequence ID" value="KAF2595665.1"/>
    <property type="molecule type" value="Genomic_DNA"/>
</dbReference>
<evidence type="ECO:0000313" key="2">
    <source>
        <dbReference type="Proteomes" id="UP000712281"/>
    </source>
</evidence>
<sequence length="227" mass="25532">MEQVKIAFRRKAASHYTKQINEWKQKFDVGEVPKHINPDVWRDLCGHWTKDEPKSLSTINSQNRYCVRGGKGIFVHNLGATSLQTRALQLMKENGGVPVDDFALMKNAYTNKKTGEIQDGLIKDVIQLVETRKENLFATQASMCEEGDPASSNSLTVEQLNNLVLKAVPREKGRYVGLARPTGGASSSSSAHYPPVDELMEQIKTKDMEIEFLKKDNAEIRVELQQN</sequence>
<dbReference type="Pfam" id="PF03004">
    <property type="entry name" value="Transposase_24"/>
    <property type="match status" value="1"/>
</dbReference>
<protein>
    <recommendedName>
        <fullName evidence="3">Transposase, Ptta/En/Spm, plant</fullName>
    </recommendedName>
</protein>
<accession>A0A8S9KMR2</accession>
<name>A0A8S9KMR2_BRACR</name>
<dbReference type="AlphaFoldDB" id="A0A8S9KMR2"/>
<dbReference type="Proteomes" id="UP000712281">
    <property type="component" value="Unassembled WGS sequence"/>
</dbReference>
<reference evidence="1" key="1">
    <citation type="submission" date="2019-12" db="EMBL/GenBank/DDBJ databases">
        <title>Genome sequencing and annotation of Brassica cretica.</title>
        <authorList>
            <person name="Studholme D.J."/>
            <person name="Sarris P.F."/>
        </authorList>
    </citation>
    <scope>NUCLEOTIDE SEQUENCE</scope>
    <source>
        <strain evidence="1">PFS-001/15</strain>
        <tissue evidence="1">Leaf</tissue>
    </source>
</reference>
<comment type="caution">
    <text evidence="1">The sequence shown here is derived from an EMBL/GenBank/DDBJ whole genome shotgun (WGS) entry which is preliminary data.</text>
</comment>
<evidence type="ECO:0008006" key="3">
    <source>
        <dbReference type="Google" id="ProtNLM"/>
    </source>
</evidence>
<dbReference type="InterPro" id="IPR004252">
    <property type="entry name" value="Probable_transposase_24"/>
</dbReference>